<dbReference type="SMART" id="SM00086">
    <property type="entry name" value="PAC"/>
    <property type="match status" value="1"/>
</dbReference>
<dbReference type="InterPro" id="IPR003594">
    <property type="entry name" value="HATPase_dom"/>
</dbReference>
<proteinExistence type="predicted"/>
<dbReference type="SMART" id="SM00387">
    <property type="entry name" value="HATPase_c"/>
    <property type="match status" value="1"/>
</dbReference>
<dbReference type="InterPro" id="IPR050736">
    <property type="entry name" value="Sensor_HK_Regulatory"/>
</dbReference>
<dbReference type="SUPFAM" id="SSF55785">
    <property type="entry name" value="PYP-like sensor domain (PAS domain)"/>
    <property type="match status" value="2"/>
</dbReference>
<dbReference type="CDD" id="cd00075">
    <property type="entry name" value="HATPase"/>
    <property type="match status" value="1"/>
</dbReference>
<evidence type="ECO:0000256" key="9">
    <source>
        <dbReference type="ARBA" id="ARBA00023012"/>
    </source>
</evidence>
<feature type="transmembrane region" description="Helical" evidence="11">
    <location>
        <begin position="87"/>
        <end position="108"/>
    </location>
</feature>
<dbReference type="InterPro" id="IPR035965">
    <property type="entry name" value="PAS-like_dom_sf"/>
</dbReference>
<dbReference type="Gene3D" id="3.30.565.10">
    <property type="entry name" value="Histidine kinase-like ATPase, C-terminal domain"/>
    <property type="match status" value="1"/>
</dbReference>
<evidence type="ECO:0000259" key="15">
    <source>
        <dbReference type="PROSITE" id="PS50839"/>
    </source>
</evidence>
<evidence type="ECO:0000259" key="12">
    <source>
        <dbReference type="PROSITE" id="PS50109"/>
    </source>
</evidence>
<dbReference type="Gene3D" id="1.10.287.130">
    <property type="match status" value="1"/>
</dbReference>
<dbReference type="CDD" id="cd00082">
    <property type="entry name" value="HisKA"/>
    <property type="match status" value="1"/>
</dbReference>
<feature type="domain" description="PAS" evidence="13">
    <location>
        <begin position="574"/>
        <end position="618"/>
    </location>
</feature>
<feature type="domain" description="PAS" evidence="13">
    <location>
        <begin position="467"/>
        <end position="519"/>
    </location>
</feature>
<dbReference type="Pfam" id="PF00512">
    <property type="entry name" value="HisKA"/>
    <property type="match status" value="1"/>
</dbReference>
<dbReference type="PANTHER" id="PTHR43711:SF31">
    <property type="entry name" value="HISTIDINE KINASE"/>
    <property type="match status" value="1"/>
</dbReference>
<dbReference type="InterPro" id="IPR001610">
    <property type="entry name" value="PAC"/>
</dbReference>
<protein>
    <recommendedName>
        <fullName evidence="3">histidine kinase</fullName>
        <ecNumber evidence="3">2.7.13.3</ecNumber>
    </recommendedName>
</protein>
<dbReference type="InterPro" id="IPR000700">
    <property type="entry name" value="PAS-assoc_C"/>
</dbReference>
<evidence type="ECO:0000256" key="2">
    <source>
        <dbReference type="ARBA" id="ARBA00004370"/>
    </source>
</evidence>
<organism evidence="16 17">
    <name type="scientific">Roseateles albus</name>
    <dbReference type="NCBI Taxonomy" id="2987525"/>
    <lineage>
        <taxon>Bacteria</taxon>
        <taxon>Pseudomonadati</taxon>
        <taxon>Pseudomonadota</taxon>
        <taxon>Betaproteobacteria</taxon>
        <taxon>Burkholderiales</taxon>
        <taxon>Sphaerotilaceae</taxon>
        <taxon>Roseateles</taxon>
    </lineage>
</organism>
<dbReference type="PROSITE" id="PS50109">
    <property type="entry name" value="HIS_KIN"/>
    <property type="match status" value="1"/>
</dbReference>
<evidence type="ECO:0000256" key="5">
    <source>
        <dbReference type="ARBA" id="ARBA00022679"/>
    </source>
</evidence>
<evidence type="ECO:0000256" key="4">
    <source>
        <dbReference type="ARBA" id="ARBA00022553"/>
    </source>
</evidence>
<keyword evidence="5" id="KW-0808">Transferase</keyword>
<name>A0ABT5KDH2_9BURK</name>
<keyword evidence="6 11" id="KW-0812">Transmembrane</keyword>
<accession>A0ABT5KDH2</accession>
<dbReference type="EMBL" id="JAQQXT010000004">
    <property type="protein sequence ID" value="MDC8771604.1"/>
    <property type="molecule type" value="Genomic_DNA"/>
</dbReference>
<feature type="domain" description="Histidine kinase" evidence="12">
    <location>
        <begin position="698"/>
        <end position="913"/>
    </location>
</feature>
<dbReference type="InterPro" id="IPR036890">
    <property type="entry name" value="HATPase_C_sf"/>
</dbReference>
<comment type="caution">
    <text evidence="16">The sequence shown here is derived from an EMBL/GenBank/DDBJ whole genome shotgun (WGS) entry which is preliminary data.</text>
</comment>
<dbReference type="Pfam" id="PF03924">
    <property type="entry name" value="CHASE"/>
    <property type="match status" value="1"/>
</dbReference>
<evidence type="ECO:0000256" key="10">
    <source>
        <dbReference type="ARBA" id="ARBA00023136"/>
    </source>
</evidence>
<evidence type="ECO:0000256" key="1">
    <source>
        <dbReference type="ARBA" id="ARBA00000085"/>
    </source>
</evidence>
<evidence type="ECO:0000313" key="16">
    <source>
        <dbReference type="EMBL" id="MDC8771604.1"/>
    </source>
</evidence>
<evidence type="ECO:0000313" key="17">
    <source>
        <dbReference type="Proteomes" id="UP001221189"/>
    </source>
</evidence>
<dbReference type="NCBIfam" id="TIGR00229">
    <property type="entry name" value="sensory_box"/>
    <property type="match status" value="1"/>
</dbReference>
<dbReference type="InterPro" id="IPR003661">
    <property type="entry name" value="HisK_dim/P_dom"/>
</dbReference>
<feature type="domain" description="CHASE" evidence="15">
    <location>
        <begin position="152"/>
        <end position="316"/>
    </location>
</feature>
<keyword evidence="4" id="KW-0597">Phosphoprotein</keyword>
<keyword evidence="8 11" id="KW-1133">Transmembrane helix</keyword>
<dbReference type="EC" id="2.7.13.3" evidence="3"/>
<keyword evidence="17" id="KW-1185">Reference proteome</keyword>
<keyword evidence="10 11" id="KW-0472">Membrane</keyword>
<dbReference type="RefSeq" id="WP_273599894.1">
    <property type="nucleotide sequence ID" value="NZ_JAQQXT010000004.1"/>
</dbReference>
<dbReference type="CDD" id="cd00130">
    <property type="entry name" value="PAS"/>
    <property type="match status" value="1"/>
</dbReference>
<feature type="domain" description="PAC" evidence="14">
    <location>
        <begin position="521"/>
        <end position="573"/>
    </location>
</feature>
<dbReference type="SMART" id="SM01079">
    <property type="entry name" value="CHASE"/>
    <property type="match status" value="1"/>
</dbReference>
<dbReference type="Pfam" id="PF02518">
    <property type="entry name" value="HATPase_c"/>
    <property type="match status" value="1"/>
</dbReference>
<dbReference type="SUPFAM" id="SSF47384">
    <property type="entry name" value="Homodimeric domain of signal transducing histidine kinase"/>
    <property type="match status" value="1"/>
</dbReference>
<dbReference type="PANTHER" id="PTHR43711">
    <property type="entry name" value="TWO-COMPONENT HISTIDINE KINASE"/>
    <property type="match status" value="1"/>
</dbReference>
<dbReference type="SUPFAM" id="SSF55874">
    <property type="entry name" value="ATPase domain of HSP90 chaperone/DNA topoisomerase II/histidine kinase"/>
    <property type="match status" value="1"/>
</dbReference>
<gene>
    <name evidence="16" type="ORF">PRZ03_08455</name>
</gene>
<keyword evidence="9" id="KW-0902">Two-component regulatory system</keyword>
<sequence>MRQGLQWLHSRAYPLRVLLEVAGLFLLANVLQRLWLRAVLEEQRWELGVWAELLLYTLPVCALMVWRGIRLARQSMAERVGRRLRPLILNCCAVFALGLTLSAGLVHYQIESVKSTAQARFDHLVELLAGDVKLRFDLPAKGLRGLAALFEARLQFYEDEFRRYVVARNMLRDFPGVSGFGFIERVERDELENFLQREQTRTHELKLSTSGDAADLFIVKYIEPLENNLPALGFDLGAEPVRRAAAERALRSGQATLTPFLKPIPNPQSSIRSSDFLFLLPLHHIGAELSTEPQRLAASAGLLYAPIKLSELLADIGHNTQGLLSFKLFEGSNTVPAALLFELDGERPREAPGPASGADQQEHMFQVSQTIFVGGQPLTLLLTSTHQFDALVIEGKPFWAGVGGVALSMMSVMVLWLFGIGRARALFIADEMTAGFRQASTEAEAALREHQFLLDTLKHHSLVSSADAKGLFTYANDEFCLVSGYRRDELLGERFDIVATLPESLATLNDARGQIFRGKLWSGELGHLNKQGQAYWVKTTIAPFLDASGQVERFVAIHTDISRQKQAETEMRLRSEQLAAIFALSPDGFVSFDAQHLVRYISPAFNTLTGLSSAAVLGLEADALLALLAQQGAESAARVSMAQLHEASHVIELERPTHRVLELTLRQGQSIEIAQVLQLRDVSHQVEVDRMKSEFLHTAAHELRTPMASIYGFSELLISRDMAPERQKQFLKKIYSQSQVMVAIINDLLDLARMEARGDKDLNLQRVELGAVLAQAVEQFEVPEGRAAVELDLAAAPCFVKIDANSVLHVLRNLLSNAYKYSPAGGAVQLRMLGSTATQVCFEVQDHGIGMSAEQLSHITERFYRADKSGTVLGAGLGMSIVKDILDLQGGELKITSEPGLGSTVRVLLPISQAELSPPQSTLLPG</sequence>
<dbReference type="PROSITE" id="PS50113">
    <property type="entry name" value="PAC"/>
    <property type="match status" value="1"/>
</dbReference>
<dbReference type="PROSITE" id="PS50112">
    <property type="entry name" value="PAS"/>
    <property type="match status" value="2"/>
</dbReference>
<evidence type="ECO:0000256" key="3">
    <source>
        <dbReference type="ARBA" id="ARBA00012438"/>
    </source>
</evidence>
<dbReference type="InterPro" id="IPR000014">
    <property type="entry name" value="PAS"/>
</dbReference>
<feature type="transmembrane region" description="Helical" evidence="11">
    <location>
        <begin position="47"/>
        <end position="66"/>
    </location>
</feature>
<reference evidence="16 17" key="1">
    <citation type="submission" date="2022-10" db="EMBL/GenBank/DDBJ databases">
        <title>Paucibacter sp. hw1 Genome sequencing.</title>
        <authorList>
            <person name="Park S."/>
        </authorList>
    </citation>
    <scope>NUCLEOTIDE SEQUENCE [LARGE SCALE GENOMIC DNA]</scope>
    <source>
        <strain evidence="17">hw1</strain>
    </source>
</reference>
<evidence type="ECO:0000256" key="7">
    <source>
        <dbReference type="ARBA" id="ARBA00022777"/>
    </source>
</evidence>
<evidence type="ECO:0000259" key="13">
    <source>
        <dbReference type="PROSITE" id="PS50112"/>
    </source>
</evidence>
<dbReference type="InterPro" id="IPR042240">
    <property type="entry name" value="CHASE_sf"/>
</dbReference>
<evidence type="ECO:0000256" key="8">
    <source>
        <dbReference type="ARBA" id="ARBA00022989"/>
    </source>
</evidence>
<dbReference type="SMART" id="SM00091">
    <property type="entry name" value="PAS"/>
    <property type="match status" value="2"/>
</dbReference>
<dbReference type="InterPro" id="IPR036097">
    <property type="entry name" value="HisK_dim/P_sf"/>
</dbReference>
<dbReference type="PRINTS" id="PR00344">
    <property type="entry name" value="BCTRLSENSOR"/>
</dbReference>
<dbReference type="InterPro" id="IPR004358">
    <property type="entry name" value="Sig_transdc_His_kin-like_C"/>
</dbReference>
<dbReference type="Pfam" id="PF13188">
    <property type="entry name" value="PAS_8"/>
    <property type="match status" value="1"/>
</dbReference>
<dbReference type="InterPro" id="IPR005467">
    <property type="entry name" value="His_kinase_dom"/>
</dbReference>
<dbReference type="InterPro" id="IPR006189">
    <property type="entry name" value="CHASE_dom"/>
</dbReference>
<keyword evidence="7" id="KW-0418">Kinase</keyword>
<comment type="subcellular location">
    <subcellularLocation>
        <location evidence="2">Membrane</location>
    </subcellularLocation>
</comment>
<evidence type="ECO:0000256" key="6">
    <source>
        <dbReference type="ARBA" id="ARBA00022692"/>
    </source>
</evidence>
<evidence type="ECO:0000256" key="11">
    <source>
        <dbReference type="SAM" id="Phobius"/>
    </source>
</evidence>
<dbReference type="Gene3D" id="3.30.450.20">
    <property type="entry name" value="PAS domain"/>
    <property type="match status" value="2"/>
</dbReference>
<feature type="transmembrane region" description="Helical" evidence="11">
    <location>
        <begin position="12"/>
        <end position="35"/>
    </location>
</feature>
<evidence type="ECO:0000259" key="14">
    <source>
        <dbReference type="PROSITE" id="PS50113"/>
    </source>
</evidence>
<dbReference type="PROSITE" id="PS50839">
    <property type="entry name" value="CHASE"/>
    <property type="match status" value="1"/>
</dbReference>
<dbReference type="Proteomes" id="UP001221189">
    <property type="component" value="Unassembled WGS sequence"/>
</dbReference>
<comment type="catalytic activity">
    <reaction evidence="1">
        <text>ATP + protein L-histidine = ADP + protein N-phospho-L-histidine.</text>
        <dbReference type="EC" id="2.7.13.3"/>
    </reaction>
</comment>
<dbReference type="Pfam" id="PF13426">
    <property type="entry name" value="PAS_9"/>
    <property type="match status" value="1"/>
</dbReference>
<dbReference type="Gene3D" id="3.30.450.350">
    <property type="entry name" value="CHASE domain"/>
    <property type="match status" value="1"/>
</dbReference>
<dbReference type="SMART" id="SM00388">
    <property type="entry name" value="HisKA"/>
    <property type="match status" value="1"/>
</dbReference>